<keyword evidence="1" id="KW-0472">Membrane</keyword>
<evidence type="ECO:0000256" key="1">
    <source>
        <dbReference type="SAM" id="Phobius"/>
    </source>
</evidence>
<feature type="transmembrane region" description="Helical" evidence="1">
    <location>
        <begin position="7"/>
        <end position="28"/>
    </location>
</feature>
<dbReference type="RefSeq" id="WP_055277760.1">
    <property type="nucleotide sequence ID" value="NZ_CYYT01000001.1"/>
</dbReference>
<dbReference type="EMBL" id="CYZV01000043">
    <property type="protein sequence ID" value="CUO71594.1"/>
    <property type="molecule type" value="Genomic_DNA"/>
</dbReference>
<gene>
    <name evidence="2" type="ORF">ERS852470_03154</name>
</gene>
<reference evidence="2 3" key="1">
    <citation type="submission" date="2015-09" db="EMBL/GenBank/DDBJ databases">
        <authorList>
            <consortium name="Pathogen Informatics"/>
        </authorList>
    </citation>
    <scope>NUCLEOTIDE SEQUENCE [LARGE SCALE GENOMIC DNA]</scope>
    <source>
        <strain evidence="2 3">2789STDY5834855</strain>
    </source>
</reference>
<accession>A0A173WUK5</accession>
<organism evidence="2 3">
    <name type="scientific">Clostridium disporicum</name>
    <dbReference type="NCBI Taxonomy" id="84024"/>
    <lineage>
        <taxon>Bacteria</taxon>
        <taxon>Bacillati</taxon>
        <taxon>Bacillota</taxon>
        <taxon>Clostridia</taxon>
        <taxon>Eubacteriales</taxon>
        <taxon>Clostridiaceae</taxon>
        <taxon>Clostridium</taxon>
    </lineage>
</organism>
<feature type="transmembrane region" description="Helical" evidence="1">
    <location>
        <begin position="48"/>
        <end position="69"/>
    </location>
</feature>
<dbReference type="OrthoDB" id="9954910at2"/>
<evidence type="ECO:0000313" key="2">
    <source>
        <dbReference type="EMBL" id="CUO71594.1"/>
    </source>
</evidence>
<evidence type="ECO:0000313" key="3">
    <source>
        <dbReference type="Proteomes" id="UP000095558"/>
    </source>
</evidence>
<keyword evidence="1" id="KW-1133">Transmembrane helix</keyword>
<sequence>MKRLLIIKTLIAGIIIMLIYTIIFKTNLIFSEAEISAFLTYMKERNNFLGASNFFIWIVIISALVITALNKMSKVNKKN</sequence>
<name>A0A173WUK5_9CLOT</name>
<keyword evidence="1" id="KW-0812">Transmembrane</keyword>
<dbReference type="Proteomes" id="UP000095558">
    <property type="component" value="Unassembled WGS sequence"/>
</dbReference>
<protein>
    <submittedName>
        <fullName evidence="2">Uncharacterized protein</fullName>
    </submittedName>
</protein>
<proteinExistence type="predicted"/>
<dbReference type="AlphaFoldDB" id="A0A173WUK5"/>